<evidence type="ECO:0000259" key="3">
    <source>
        <dbReference type="Pfam" id="PF13519"/>
    </source>
</evidence>
<dbReference type="PANTHER" id="PTHR37464">
    <property type="entry name" value="BLL2463 PROTEIN"/>
    <property type="match status" value="1"/>
</dbReference>
<evidence type="ECO:0008006" key="6">
    <source>
        <dbReference type="Google" id="ProtNLM"/>
    </source>
</evidence>
<dbReference type="InterPro" id="IPR011933">
    <property type="entry name" value="Double_TM_dom"/>
</dbReference>
<dbReference type="HOGENOM" id="CLU_313711_0_0_0"/>
<dbReference type="SUPFAM" id="SSF52317">
    <property type="entry name" value="Class I glutamine amidotransferase-like"/>
    <property type="match status" value="1"/>
</dbReference>
<keyword evidence="1" id="KW-1133">Transmembrane helix</keyword>
<dbReference type="Proteomes" id="UP000001887">
    <property type="component" value="Chromosome"/>
</dbReference>
<dbReference type="PANTHER" id="PTHR37464:SF1">
    <property type="entry name" value="BLL2463 PROTEIN"/>
    <property type="match status" value="1"/>
</dbReference>
<feature type="domain" description="VWFA" evidence="3">
    <location>
        <begin position="99"/>
        <end position="207"/>
    </location>
</feature>
<dbReference type="Pfam" id="PF07584">
    <property type="entry name" value="BatA"/>
    <property type="match status" value="1"/>
</dbReference>
<dbReference type="STRING" id="530564.Psta_2324"/>
<dbReference type="SUPFAM" id="SSF53300">
    <property type="entry name" value="vWA-like"/>
    <property type="match status" value="1"/>
</dbReference>
<dbReference type="InterPro" id="IPR024163">
    <property type="entry name" value="Aerotolerance_reg_N"/>
</dbReference>
<dbReference type="eggNOG" id="COG2304">
    <property type="taxonomic scope" value="Bacteria"/>
</dbReference>
<reference evidence="4 5" key="1">
    <citation type="journal article" date="2009" name="Stand. Genomic Sci.">
        <title>Complete genome sequence of Pirellula staleyi type strain (ATCC 27377).</title>
        <authorList>
            <person name="Clum A."/>
            <person name="Tindall B.J."/>
            <person name="Sikorski J."/>
            <person name="Ivanova N."/>
            <person name="Mavrommatis K."/>
            <person name="Lucas S."/>
            <person name="Glavina del Rio T."/>
            <person name="Nolan M."/>
            <person name="Chen F."/>
            <person name="Tice H."/>
            <person name="Pitluck S."/>
            <person name="Cheng J.F."/>
            <person name="Chertkov O."/>
            <person name="Brettin T."/>
            <person name="Han C."/>
            <person name="Detter J.C."/>
            <person name="Kuske C."/>
            <person name="Bruce D."/>
            <person name="Goodwin L."/>
            <person name="Ovchinikova G."/>
            <person name="Pati A."/>
            <person name="Mikhailova N."/>
            <person name="Chen A."/>
            <person name="Palaniappan K."/>
            <person name="Land M."/>
            <person name="Hauser L."/>
            <person name="Chang Y.J."/>
            <person name="Jeffries C.D."/>
            <person name="Chain P."/>
            <person name="Rohde M."/>
            <person name="Goker M."/>
            <person name="Bristow J."/>
            <person name="Eisen J.A."/>
            <person name="Markowitz V."/>
            <person name="Hugenholtz P."/>
            <person name="Kyrpides N.C."/>
            <person name="Klenk H.P."/>
            <person name="Lapidus A."/>
        </authorList>
    </citation>
    <scope>NUCLEOTIDE SEQUENCE [LARGE SCALE GENOMIC DNA]</scope>
    <source>
        <strain evidence="5">ATCC 27377 / DSM 6068 / ICPB 4128</strain>
    </source>
</reference>
<evidence type="ECO:0000259" key="2">
    <source>
        <dbReference type="Pfam" id="PF07584"/>
    </source>
</evidence>
<feature type="transmembrane region" description="Helical" evidence="1">
    <location>
        <begin position="61"/>
        <end position="83"/>
    </location>
</feature>
<accession>D2R3P0</accession>
<dbReference type="AlphaFoldDB" id="D2R3P0"/>
<dbReference type="Pfam" id="PF13519">
    <property type="entry name" value="VWA_2"/>
    <property type="match status" value="1"/>
</dbReference>
<dbReference type="Gene3D" id="3.40.50.410">
    <property type="entry name" value="von Willebrand factor, type A domain"/>
    <property type="match status" value="1"/>
</dbReference>
<gene>
    <name evidence="4" type="ordered locus">Psta_2324</name>
</gene>
<name>D2R3P0_PIRSD</name>
<keyword evidence="1" id="KW-0812">Transmembrane</keyword>
<dbReference type="OrthoDB" id="7052926at2"/>
<dbReference type="EMBL" id="CP001848">
    <property type="protein sequence ID" value="ADB16994.1"/>
    <property type="molecule type" value="Genomic_DNA"/>
</dbReference>
<keyword evidence="5" id="KW-1185">Reference proteome</keyword>
<organism evidence="4 5">
    <name type="scientific">Pirellula staleyi (strain ATCC 27377 / DSM 6068 / ICPB 4128)</name>
    <name type="common">Pirella staleyi</name>
    <dbReference type="NCBI Taxonomy" id="530564"/>
    <lineage>
        <taxon>Bacteria</taxon>
        <taxon>Pseudomonadati</taxon>
        <taxon>Planctomycetota</taxon>
        <taxon>Planctomycetia</taxon>
        <taxon>Pirellulales</taxon>
        <taxon>Pirellulaceae</taxon>
        <taxon>Pirellula</taxon>
    </lineage>
</organism>
<sequence precursor="true">MNFLPSLTAWQFAAAGALLALGPVIIHLLNRRQYRVVQWAAMDFLREALERNRKMLQIRDLILLALRTLAVLLFGLALARPFFSSQQEEFSSGQPLHAILLVDNSLSMGFQSSDAIGSTLLAKAQDRARQFVELLPSGSQISVIPLCGSREGYSPDPYATHELASEAIGRIAIVDRQGSLLGAINEAKKASEAAPELAKRIVLFSDAQQRNFRDLGSQGSLADVPPMQIVDVGTGVGDNTWIADIKLQDGLADIETPTTIVVTVAHAGTEPRQNIQVTLALGETVIGEKTISLEAGASQREVDFEYVFSTLSELPEPQKPVFVALRASLTPDRLPEDDERSLAAPVVAALPVLFIDQYGAESEDPIKGRLGETRHLRQLLAPRTSRSEQPRQLVRVEHITPAQLTQELLAQSRLVVIAGIEAPGEMTPLLRDYVRQGGQLLIAAGADFNPARWNEDAWLDGQGILPVPLASEAIGEVPEVAGANLQPFNLAFDSLSGESYFQLAGVAEDDLRDLYSEPFFFKAISADARGETLETLKKQLAARLVAELEELATIHTRREELAPREARGELSAIEQQKLHDDADRLKELRPTWLVWATSQTTSDEDLLPADPAARARKIAQLVDREVPRVIARYDDPAQSPFLIERRMGRGQVMLVTTGVLSSWNTLPKTNAVLVFDRILRSMTEATLPRRNFPAIDKLVLPLPSDDADLSVQLLRPKQAGLPEPLDVGYIGTEQRGVTLASLLDRGIYEVVAYRTTPLASGTSDPADPASDEAAQAVVWRLPIAIAGDPEESELAPMSQTKFEELTAGSKLRWVGAGDEISLAGTAIRGQYSWWYLVLLVLILLLVEMSVLAWPTIQSDRSSAAVTTFPLAQARPQ</sequence>
<dbReference type="Gene3D" id="3.40.50.880">
    <property type="match status" value="1"/>
</dbReference>
<dbReference type="Gene3D" id="2.60.40.10">
    <property type="entry name" value="Immunoglobulins"/>
    <property type="match status" value="1"/>
</dbReference>
<feature type="transmembrane region" description="Helical" evidence="1">
    <location>
        <begin position="833"/>
        <end position="853"/>
    </location>
</feature>
<evidence type="ECO:0000313" key="5">
    <source>
        <dbReference type="Proteomes" id="UP000001887"/>
    </source>
</evidence>
<feature type="domain" description="Aerotolerance regulator N-terminal" evidence="2">
    <location>
        <begin position="14"/>
        <end position="81"/>
    </location>
</feature>
<keyword evidence="1" id="KW-0472">Membrane</keyword>
<proteinExistence type="predicted"/>
<dbReference type="InterPro" id="IPR029062">
    <property type="entry name" value="Class_I_gatase-like"/>
</dbReference>
<dbReference type="InterPro" id="IPR013783">
    <property type="entry name" value="Ig-like_fold"/>
</dbReference>
<dbReference type="InterPro" id="IPR036465">
    <property type="entry name" value="vWFA_dom_sf"/>
</dbReference>
<protein>
    <recommendedName>
        <fullName evidence="6">Aerotolerance regulator N-terminal domain-containing protein</fullName>
    </recommendedName>
</protein>
<feature type="transmembrane region" description="Helical" evidence="1">
    <location>
        <begin position="12"/>
        <end position="29"/>
    </location>
</feature>
<evidence type="ECO:0000313" key="4">
    <source>
        <dbReference type="EMBL" id="ADB16994.1"/>
    </source>
</evidence>
<evidence type="ECO:0000256" key="1">
    <source>
        <dbReference type="SAM" id="Phobius"/>
    </source>
</evidence>
<dbReference type="NCBIfam" id="TIGR02226">
    <property type="entry name" value="two_anch"/>
    <property type="match status" value="1"/>
</dbReference>
<dbReference type="InterPro" id="IPR002035">
    <property type="entry name" value="VWF_A"/>
</dbReference>
<dbReference type="KEGG" id="psl:Psta_2324"/>